<accession>A0A8K0UR30</accession>
<reference evidence="2" key="1">
    <citation type="journal article" date="2021" name="New Phytol.">
        <title>Evolutionary innovations through gain and loss of genes in the ectomycorrhizal Boletales.</title>
        <authorList>
            <person name="Wu G."/>
            <person name="Miyauchi S."/>
            <person name="Morin E."/>
            <person name="Kuo A."/>
            <person name="Drula E."/>
            <person name="Varga T."/>
            <person name="Kohler A."/>
            <person name="Feng B."/>
            <person name="Cao Y."/>
            <person name="Lipzen A."/>
            <person name="Daum C."/>
            <person name="Hundley H."/>
            <person name="Pangilinan J."/>
            <person name="Johnson J."/>
            <person name="Barry K."/>
            <person name="LaButti K."/>
            <person name="Ng V."/>
            <person name="Ahrendt S."/>
            <person name="Min B."/>
            <person name="Choi I.G."/>
            <person name="Park H."/>
            <person name="Plett J.M."/>
            <person name="Magnuson J."/>
            <person name="Spatafora J.W."/>
            <person name="Nagy L.G."/>
            <person name="Henrissat B."/>
            <person name="Grigoriev I.V."/>
            <person name="Yang Z.L."/>
            <person name="Xu J."/>
            <person name="Martin F.M."/>
        </authorList>
    </citation>
    <scope>NUCLEOTIDE SEQUENCE</scope>
    <source>
        <strain evidence="2">KKN 215</strain>
    </source>
</reference>
<name>A0A8K0UR30_9AGAR</name>
<keyword evidence="1" id="KW-1133">Transmembrane helix</keyword>
<dbReference type="AlphaFoldDB" id="A0A8K0UR30"/>
<keyword evidence="1" id="KW-0472">Membrane</keyword>
<sequence length="152" mass="17743">MNNAISKRIETVQWLKIFRDLPSLKLPPRATRLRGAAIVFCTIMTHSMVFLTDLRRRRKRNEDSRLQLVRSYVPLALRHVAFVLVRELGDSSLDRHVYFQLTLSDHCCWHICIALHASARVAATRRKSCERCFFIVAYVLSRVESSRKKYAP</sequence>
<feature type="transmembrane region" description="Helical" evidence="1">
    <location>
        <begin position="33"/>
        <end position="51"/>
    </location>
</feature>
<protein>
    <submittedName>
        <fullName evidence="2">Uncharacterized protein</fullName>
    </submittedName>
</protein>
<evidence type="ECO:0000313" key="3">
    <source>
        <dbReference type="Proteomes" id="UP000813824"/>
    </source>
</evidence>
<organism evidence="2 3">
    <name type="scientific">Cristinia sonorae</name>
    <dbReference type="NCBI Taxonomy" id="1940300"/>
    <lineage>
        <taxon>Eukaryota</taxon>
        <taxon>Fungi</taxon>
        <taxon>Dikarya</taxon>
        <taxon>Basidiomycota</taxon>
        <taxon>Agaricomycotina</taxon>
        <taxon>Agaricomycetes</taxon>
        <taxon>Agaricomycetidae</taxon>
        <taxon>Agaricales</taxon>
        <taxon>Pleurotineae</taxon>
        <taxon>Stephanosporaceae</taxon>
        <taxon>Cristinia</taxon>
    </lineage>
</organism>
<dbReference type="EMBL" id="JAEVFJ010000012">
    <property type="protein sequence ID" value="KAH8101530.1"/>
    <property type="molecule type" value="Genomic_DNA"/>
</dbReference>
<evidence type="ECO:0000256" key="1">
    <source>
        <dbReference type="SAM" id="Phobius"/>
    </source>
</evidence>
<evidence type="ECO:0000313" key="2">
    <source>
        <dbReference type="EMBL" id="KAH8101530.1"/>
    </source>
</evidence>
<comment type="caution">
    <text evidence="2">The sequence shown here is derived from an EMBL/GenBank/DDBJ whole genome shotgun (WGS) entry which is preliminary data.</text>
</comment>
<gene>
    <name evidence="2" type="ORF">BXZ70DRAFT_100128</name>
</gene>
<keyword evidence="1" id="KW-0812">Transmembrane</keyword>
<proteinExistence type="predicted"/>
<dbReference type="Proteomes" id="UP000813824">
    <property type="component" value="Unassembled WGS sequence"/>
</dbReference>
<keyword evidence="3" id="KW-1185">Reference proteome</keyword>